<dbReference type="Pfam" id="PF00583">
    <property type="entry name" value="Acetyltransf_1"/>
    <property type="match status" value="1"/>
</dbReference>
<evidence type="ECO:0000256" key="2">
    <source>
        <dbReference type="ARBA" id="ARBA00023315"/>
    </source>
</evidence>
<dbReference type="CDD" id="cd04301">
    <property type="entry name" value="NAT_SF"/>
    <property type="match status" value="1"/>
</dbReference>
<dbReference type="GO" id="GO:0016747">
    <property type="term" value="F:acyltransferase activity, transferring groups other than amino-acyl groups"/>
    <property type="evidence" value="ECO:0007669"/>
    <property type="project" value="InterPro"/>
</dbReference>
<dbReference type="PANTHER" id="PTHR43072">
    <property type="entry name" value="N-ACETYLTRANSFERASE"/>
    <property type="match status" value="1"/>
</dbReference>
<accession>A0A369BQL4</accession>
<dbReference type="Gene3D" id="3.40.630.30">
    <property type="match status" value="1"/>
</dbReference>
<evidence type="ECO:0000313" key="5">
    <source>
        <dbReference type="Proteomes" id="UP000252707"/>
    </source>
</evidence>
<dbReference type="OrthoDB" id="5459937at2"/>
<dbReference type="Proteomes" id="UP000252707">
    <property type="component" value="Unassembled WGS sequence"/>
</dbReference>
<organism evidence="4 5">
    <name type="scientific">Thioalbus denitrificans</name>
    <dbReference type="NCBI Taxonomy" id="547122"/>
    <lineage>
        <taxon>Bacteria</taxon>
        <taxon>Pseudomonadati</taxon>
        <taxon>Pseudomonadota</taxon>
        <taxon>Gammaproteobacteria</taxon>
        <taxon>Chromatiales</taxon>
        <taxon>Ectothiorhodospiraceae</taxon>
        <taxon>Thioalbus</taxon>
    </lineage>
</organism>
<dbReference type="EMBL" id="QPJY01000017">
    <property type="protein sequence ID" value="RCX23922.1"/>
    <property type="molecule type" value="Genomic_DNA"/>
</dbReference>
<evidence type="ECO:0000256" key="1">
    <source>
        <dbReference type="ARBA" id="ARBA00022679"/>
    </source>
</evidence>
<dbReference type="AlphaFoldDB" id="A0A369BQL4"/>
<protein>
    <submittedName>
        <fullName evidence="4">Phosphinothricin acetyltransferase</fullName>
    </submittedName>
</protein>
<comment type="caution">
    <text evidence="4">The sequence shown here is derived from an EMBL/GenBank/DDBJ whole genome shotgun (WGS) entry which is preliminary data.</text>
</comment>
<dbReference type="InterPro" id="IPR000182">
    <property type="entry name" value="GNAT_dom"/>
</dbReference>
<dbReference type="PANTHER" id="PTHR43072:SF23">
    <property type="entry name" value="UPF0039 PROTEIN C11D3.02C"/>
    <property type="match status" value="1"/>
</dbReference>
<evidence type="ECO:0000259" key="3">
    <source>
        <dbReference type="PROSITE" id="PS51186"/>
    </source>
</evidence>
<dbReference type="NCBIfam" id="NF040503">
    <property type="entry name" value="resist_ArsN1a"/>
    <property type="match status" value="1"/>
</dbReference>
<proteinExistence type="predicted"/>
<dbReference type="InterPro" id="IPR016181">
    <property type="entry name" value="Acyl_CoA_acyltransferase"/>
</dbReference>
<feature type="domain" description="N-acetyltransferase" evidence="3">
    <location>
        <begin position="1"/>
        <end position="155"/>
    </location>
</feature>
<dbReference type="SUPFAM" id="SSF55729">
    <property type="entry name" value="Acyl-CoA N-acyltransferases (Nat)"/>
    <property type="match status" value="1"/>
</dbReference>
<gene>
    <name evidence="4" type="ORF">DFQ59_11748</name>
</gene>
<keyword evidence="1 4" id="KW-0808">Transferase</keyword>
<name>A0A369BQL4_9GAMM</name>
<dbReference type="PROSITE" id="PS51186">
    <property type="entry name" value="GNAT"/>
    <property type="match status" value="1"/>
</dbReference>
<keyword evidence="2" id="KW-0012">Acyltransferase</keyword>
<evidence type="ECO:0000313" key="4">
    <source>
        <dbReference type="EMBL" id="RCX23922.1"/>
    </source>
</evidence>
<dbReference type="RefSeq" id="WP_114281284.1">
    <property type="nucleotide sequence ID" value="NZ_QPJY01000017.1"/>
</dbReference>
<sequence length="169" mass="19590">MFTRLARREDAGHIACIYNQVIEERSATFETEHRSLESILDWMEKAMPVVVVEADQAIAGFSACFPYRPRPCYQGVAEFCIYVQKEWRRQGAGTLALERLLTEAEQAGMWKMVARVFPENIAGLRLLERLGFRVVGTYQRHARLDDEWRDVHILEYLLSNARNGLTRPE</sequence>
<reference evidence="4 5" key="1">
    <citation type="submission" date="2018-07" db="EMBL/GenBank/DDBJ databases">
        <title>Genomic Encyclopedia of Type Strains, Phase IV (KMG-IV): sequencing the most valuable type-strain genomes for metagenomic binning, comparative biology and taxonomic classification.</title>
        <authorList>
            <person name="Goeker M."/>
        </authorList>
    </citation>
    <scope>NUCLEOTIDE SEQUENCE [LARGE SCALE GENOMIC DNA]</scope>
    <source>
        <strain evidence="4 5">DSM 26407</strain>
    </source>
</reference>
<keyword evidence="5" id="KW-1185">Reference proteome</keyword>